<keyword evidence="3 10" id="KW-1134">Transmembrane beta strand</keyword>
<keyword evidence="15" id="KW-0675">Receptor</keyword>
<dbReference type="InterPro" id="IPR037066">
    <property type="entry name" value="Plug_dom_sf"/>
</dbReference>
<dbReference type="Gene3D" id="2.170.130.10">
    <property type="entry name" value="TonB-dependent receptor, plug domain"/>
    <property type="match status" value="1"/>
</dbReference>
<dbReference type="SUPFAM" id="SSF56935">
    <property type="entry name" value="Porins"/>
    <property type="match status" value="1"/>
</dbReference>
<keyword evidence="16" id="KW-1185">Reference proteome</keyword>
<evidence type="ECO:0000256" key="4">
    <source>
        <dbReference type="ARBA" id="ARBA00022692"/>
    </source>
</evidence>
<proteinExistence type="inferred from homology"/>
<dbReference type="eggNOG" id="COG4206">
    <property type="taxonomic scope" value="Bacteria"/>
</dbReference>
<evidence type="ECO:0000256" key="9">
    <source>
        <dbReference type="ARBA" id="ARBA00023237"/>
    </source>
</evidence>
<keyword evidence="7 11" id="KW-0798">TonB box</keyword>
<evidence type="ECO:0000256" key="7">
    <source>
        <dbReference type="ARBA" id="ARBA00023077"/>
    </source>
</evidence>
<feature type="domain" description="TonB-dependent receptor-like beta-barrel" evidence="13">
    <location>
        <begin position="238"/>
        <end position="603"/>
    </location>
</feature>
<evidence type="ECO:0000313" key="15">
    <source>
        <dbReference type="EMBL" id="ELA08615.1"/>
    </source>
</evidence>
<dbReference type="GO" id="GO:0006811">
    <property type="term" value="P:monoatomic ion transport"/>
    <property type="evidence" value="ECO:0007669"/>
    <property type="project" value="UniProtKB-KW"/>
</dbReference>
<dbReference type="PATRIC" id="fig|1230338.3.peg.1855"/>
<evidence type="ECO:0000256" key="11">
    <source>
        <dbReference type="RuleBase" id="RU003357"/>
    </source>
</evidence>
<keyword evidence="8 10" id="KW-0472">Membrane</keyword>
<dbReference type="PANTHER" id="PTHR30069:SF53">
    <property type="entry name" value="COLICIN I RECEPTOR-RELATED"/>
    <property type="match status" value="1"/>
</dbReference>
<keyword evidence="5 12" id="KW-0732">Signal</keyword>
<dbReference type="AlphaFoldDB" id="L2F6V3"/>
<dbReference type="InterPro" id="IPR039426">
    <property type="entry name" value="TonB-dep_rcpt-like"/>
</dbReference>
<evidence type="ECO:0000256" key="2">
    <source>
        <dbReference type="ARBA" id="ARBA00022448"/>
    </source>
</evidence>
<dbReference type="Pfam" id="PF07715">
    <property type="entry name" value="Plug"/>
    <property type="match status" value="1"/>
</dbReference>
<feature type="chain" id="PRO_5003957738" evidence="12">
    <location>
        <begin position="37"/>
        <end position="630"/>
    </location>
</feature>
<comment type="subcellular location">
    <subcellularLocation>
        <location evidence="1 10">Cell outer membrane</location>
        <topology evidence="1 10">Multi-pass membrane protein</topology>
    </subcellularLocation>
</comment>
<keyword evidence="9 10" id="KW-0998">Cell outer membrane</keyword>
<dbReference type="PROSITE" id="PS52016">
    <property type="entry name" value="TONB_DEPENDENT_REC_3"/>
    <property type="match status" value="1"/>
</dbReference>
<keyword evidence="6" id="KW-0406">Ion transport</keyword>
<organism evidence="15 16">
    <name type="scientific">Moraxella macacae 0408225</name>
    <dbReference type="NCBI Taxonomy" id="1230338"/>
    <lineage>
        <taxon>Bacteria</taxon>
        <taxon>Pseudomonadati</taxon>
        <taxon>Pseudomonadota</taxon>
        <taxon>Gammaproteobacteria</taxon>
        <taxon>Moraxellales</taxon>
        <taxon>Moraxellaceae</taxon>
        <taxon>Moraxella</taxon>
    </lineage>
</organism>
<dbReference type="GO" id="GO:0015889">
    <property type="term" value="P:cobalamin transport"/>
    <property type="evidence" value="ECO:0007669"/>
    <property type="project" value="TreeGrafter"/>
</dbReference>
<protein>
    <submittedName>
        <fullName evidence="15">TonB-dependent receptor</fullName>
    </submittedName>
</protein>
<dbReference type="Proteomes" id="UP000023795">
    <property type="component" value="Unassembled WGS sequence"/>
</dbReference>
<dbReference type="PANTHER" id="PTHR30069">
    <property type="entry name" value="TONB-DEPENDENT OUTER MEMBRANE RECEPTOR"/>
    <property type="match status" value="1"/>
</dbReference>
<keyword evidence="2 10" id="KW-0813">Transport</keyword>
<evidence type="ECO:0000256" key="8">
    <source>
        <dbReference type="ARBA" id="ARBA00023136"/>
    </source>
</evidence>
<feature type="domain" description="TonB-dependent receptor plug" evidence="14">
    <location>
        <begin position="67"/>
        <end position="173"/>
    </location>
</feature>
<dbReference type="Gene3D" id="2.40.170.20">
    <property type="entry name" value="TonB-dependent receptor, beta-barrel domain"/>
    <property type="match status" value="1"/>
</dbReference>
<keyword evidence="4 10" id="KW-0812">Transmembrane</keyword>
<dbReference type="InterPro" id="IPR036942">
    <property type="entry name" value="Beta-barrel_TonB_sf"/>
</dbReference>
<sequence>MKPKTIQSKTIQKTKLTVKHTTLSLVLTMLASQSYADGLGVDSDNSMPIVQLPKITVTATRTATSEKNTIAQTSVINEEDLKRYQGQSVLDVLRHHGGFLVRQYGGDGTAGNVVLRGYDNKRILVLIDGIRYGSISYGGSALSLIPADQIDRIEVLHGASGSALYGSDAMGGVIQIFTKGQHAKQSNASIIVGAGTEKSYKAQGIGQFVKHDTTLSVSAGYEKTEGINAVKNATGVDVDKDGFESKNVSFVAKHRFNEALNVGATGLFAKSVSKIDYDDRQEQQNGALLVFADYEQDNLSGSLKYGQSFDKLNAYKTPTDKTPNTFDTVQKQLNLQLGYHLPAGQVIAGYENLHQALDTGKPKTNQPDSYTVKQRKINSAYVGYLLANDSYDAQLNLRYDQNSQFGNKTTYNLGGAYRIMPNTRIGGSYATGFRAPSMNDLYGYSDSWGGYRGNPNLKAETSNNREVFIENSNAYQTTRLTGYQSNLIDAIVSDYSKSPATTFNQGKMQIKGVNLTSDWQIDKVLFGINYDYQDTKDQNGKGLPFHPHYKGLIYVGYQQPKFDVRLEQQKIGDSDLKGYTLINLSGNYYVNKRLSVNARVNNLTNEDYETYRGYNQKGINAFVTATYKWS</sequence>
<evidence type="ECO:0000256" key="12">
    <source>
        <dbReference type="SAM" id="SignalP"/>
    </source>
</evidence>
<dbReference type="EMBL" id="ANIN01000002">
    <property type="protein sequence ID" value="ELA08615.1"/>
    <property type="molecule type" value="Genomic_DNA"/>
</dbReference>
<evidence type="ECO:0000256" key="1">
    <source>
        <dbReference type="ARBA" id="ARBA00004571"/>
    </source>
</evidence>
<reference evidence="15 16" key="1">
    <citation type="journal article" date="2013" name="Genome Announc.">
        <title>Genome Sequence of Moraxella macacae 0408225, a Novel Bacterial Species Isolated from a Cynomolgus Macaque with Epistaxis.</title>
        <authorList>
            <person name="Ladner J.T."/>
            <person name="Whitehouse C.A."/>
            <person name="Koroleva G.I."/>
            <person name="Palacios G.F."/>
        </authorList>
    </citation>
    <scope>NUCLEOTIDE SEQUENCE [LARGE SCALE GENOMIC DNA]</scope>
    <source>
        <strain evidence="15 16">0408225</strain>
    </source>
</reference>
<evidence type="ECO:0000256" key="6">
    <source>
        <dbReference type="ARBA" id="ARBA00023065"/>
    </source>
</evidence>
<dbReference type="STRING" id="1230338.MOMA_08646"/>
<evidence type="ECO:0000256" key="10">
    <source>
        <dbReference type="PROSITE-ProRule" id="PRU01360"/>
    </source>
</evidence>
<comment type="caution">
    <text evidence="15">The sequence shown here is derived from an EMBL/GenBank/DDBJ whole genome shotgun (WGS) entry which is preliminary data.</text>
</comment>
<dbReference type="RefSeq" id="WP_009502173.1">
    <property type="nucleotide sequence ID" value="NZ_ANIN01000002.1"/>
</dbReference>
<accession>L2F6V3</accession>
<dbReference type="Pfam" id="PF00593">
    <property type="entry name" value="TonB_dep_Rec_b-barrel"/>
    <property type="match status" value="1"/>
</dbReference>
<evidence type="ECO:0000259" key="14">
    <source>
        <dbReference type="Pfam" id="PF07715"/>
    </source>
</evidence>
<name>L2F6V3_9GAMM</name>
<evidence type="ECO:0000256" key="5">
    <source>
        <dbReference type="ARBA" id="ARBA00022729"/>
    </source>
</evidence>
<dbReference type="InterPro" id="IPR000531">
    <property type="entry name" value="Beta-barrel_TonB"/>
</dbReference>
<comment type="similarity">
    <text evidence="10 11">Belongs to the TonB-dependent receptor family.</text>
</comment>
<dbReference type="GO" id="GO:0009279">
    <property type="term" value="C:cell outer membrane"/>
    <property type="evidence" value="ECO:0007669"/>
    <property type="project" value="UniProtKB-SubCell"/>
</dbReference>
<dbReference type="InterPro" id="IPR012910">
    <property type="entry name" value="Plug_dom"/>
</dbReference>
<gene>
    <name evidence="15" type="ORF">MOMA_08646</name>
</gene>
<evidence type="ECO:0000259" key="13">
    <source>
        <dbReference type="Pfam" id="PF00593"/>
    </source>
</evidence>
<evidence type="ECO:0000256" key="3">
    <source>
        <dbReference type="ARBA" id="ARBA00022452"/>
    </source>
</evidence>
<evidence type="ECO:0000313" key="16">
    <source>
        <dbReference type="Proteomes" id="UP000023795"/>
    </source>
</evidence>
<feature type="signal peptide" evidence="12">
    <location>
        <begin position="1"/>
        <end position="36"/>
    </location>
</feature>
<dbReference type="CDD" id="cd01347">
    <property type="entry name" value="ligand_gated_channel"/>
    <property type="match status" value="1"/>
</dbReference>